<evidence type="ECO:0000313" key="2">
    <source>
        <dbReference type="Proteomes" id="UP000242638"/>
    </source>
</evidence>
<dbReference type="Ensembl" id="ENSPRET00000029044.1">
    <property type="protein sequence ID" value="ENSPREP00000028727.1"/>
    <property type="gene ID" value="ENSPREG00000019437.1"/>
</dbReference>
<protein>
    <submittedName>
        <fullName evidence="1">Uncharacterized protein</fullName>
    </submittedName>
</protein>
<keyword evidence="2" id="KW-1185">Reference proteome</keyword>
<dbReference type="Bgee" id="ENSPREG00000019437">
    <property type="expression patterns" value="Expressed in caudal fin and 1 other cell type or tissue"/>
</dbReference>
<reference evidence="1" key="2">
    <citation type="submission" date="2025-08" db="UniProtKB">
        <authorList>
            <consortium name="Ensembl"/>
        </authorList>
    </citation>
    <scope>IDENTIFICATION</scope>
    <source>
        <strain evidence="1">Guanapo</strain>
    </source>
</reference>
<proteinExistence type="predicted"/>
<dbReference type="Proteomes" id="UP000242638">
    <property type="component" value="Unassembled WGS sequence"/>
</dbReference>
<name>A0A3P9Q3J8_POERE</name>
<reference evidence="2" key="1">
    <citation type="submission" date="2013-11" db="EMBL/GenBank/DDBJ databases">
        <title>The genomic landscape of the Guanapo guppy.</title>
        <authorList>
            <person name="Kuenstner A."/>
            <person name="Dreyer C."/>
        </authorList>
    </citation>
    <scope>NUCLEOTIDE SEQUENCE</scope>
    <source>
        <strain evidence="2">Guanapo</strain>
    </source>
</reference>
<evidence type="ECO:0000313" key="1">
    <source>
        <dbReference type="Ensembl" id="ENSPREP00000028727.1"/>
    </source>
</evidence>
<dbReference type="AlphaFoldDB" id="A0A3P9Q3J8"/>
<sequence>HKYFCEKAGKELPPPKPNPVLVAFGNVTPSRYVLDVIRKVRSMCWASTAPPSSSSNGRSRAKRT</sequence>
<organism evidence="1 2">
    <name type="scientific">Poecilia reticulata</name>
    <name type="common">Guppy</name>
    <name type="synonym">Acanthophacelus reticulatus</name>
    <dbReference type="NCBI Taxonomy" id="8081"/>
    <lineage>
        <taxon>Eukaryota</taxon>
        <taxon>Metazoa</taxon>
        <taxon>Chordata</taxon>
        <taxon>Craniata</taxon>
        <taxon>Vertebrata</taxon>
        <taxon>Euteleostomi</taxon>
        <taxon>Actinopterygii</taxon>
        <taxon>Neopterygii</taxon>
        <taxon>Teleostei</taxon>
        <taxon>Neoteleostei</taxon>
        <taxon>Acanthomorphata</taxon>
        <taxon>Ovalentaria</taxon>
        <taxon>Atherinomorphae</taxon>
        <taxon>Cyprinodontiformes</taxon>
        <taxon>Poeciliidae</taxon>
        <taxon>Poeciliinae</taxon>
        <taxon>Poecilia</taxon>
    </lineage>
</organism>
<accession>A0A3P9Q3J8</accession>
<dbReference type="STRING" id="8081.ENSPREP00000028727"/>
<reference evidence="1" key="3">
    <citation type="submission" date="2025-09" db="UniProtKB">
        <authorList>
            <consortium name="Ensembl"/>
        </authorList>
    </citation>
    <scope>IDENTIFICATION</scope>
    <source>
        <strain evidence="1">Guanapo</strain>
    </source>
</reference>